<accession>A0A292PRD0</accession>
<feature type="region of interest" description="Disordered" evidence="1">
    <location>
        <begin position="70"/>
        <end position="100"/>
    </location>
</feature>
<feature type="compositionally biased region" description="Basic and acidic residues" evidence="1">
    <location>
        <begin position="74"/>
        <end position="100"/>
    </location>
</feature>
<feature type="non-terminal residue" evidence="2">
    <location>
        <position position="100"/>
    </location>
</feature>
<dbReference type="EMBL" id="LN891084">
    <property type="protein sequence ID" value="CUS09341.1"/>
    <property type="molecule type" value="Genomic_DNA"/>
</dbReference>
<organism evidence="2 3">
    <name type="scientific">Tuber aestivum</name>
    <name type="common">summer truffle</name>
    <dbReference type="NCBI Taxonomy" id="59557"/>
    <lineage>
        <taxon>Eukaryota</taxon>
        <taxon>Fungi</taxon>
        <taxon>Dikarya</taxon>
        <taxon>Ascomycota</taxon>
        <taxon>Pezizomycotina</taxon>
        <taxon>Pezizomycetes</taxon>
        <taxon>Pezizales</taxon>
        <taxon>Tuberaceae</taxon>
        <taxon>Tuber</taxon>
    </lineage>
</organism>
<proteinExistence type="predicted"/>
<protein>
    <submittedName>
        <fullName evidence="2">Uncharacterized protein</fullName>
    </submittedName>
</protein>
<dbReference type="Proteomes" id="UP001412239">
    <property type="component" value="Unassembled WGS sequence"/>
</dbReference>
<sequence>SLGHPDASRPSHSFPLSSSIDLLRDALEDTVSLLPFFLPFFLPSITPHHTTPNPPPQIPRLITRTLQYITSRGGESKIPRSTTDIRRQAGEPKERTSNSR</sequence>
<gene>
    <name evidence="2" type="ORF">GSTUAT00006543001</name>
</gene>
<keyword evidence="3" id="KW-1185">Reference proteome</keyword>
<evidence type="ECO:0000256" key="1">
    <source>
        <dbReference type="SAM" id="MobiDB-lite"/>
    </source>
</evidence>
<dbReference type="AlphaFoldDB" id="A0A292PRD0"/>
<name>A0A292PRD0_9PEZI</name>
<evidence type="ECO:0000313" key="3">
    <source>
        <dbReference type="Proteomes" id="UP001412239"/>
    </source>
</evidence>
<evidence type="ECO:0000313" key="2">
    <source>
        <dbReference type="EMBL" id="CUS09341.1"/>
    </source>
</evidence>
<reference evidence="2" key="1">
    <citation type="submission" date="2015-10" db="EMBL/GenBank/DDBJ databases">
        <authorList>
            <person name="Regsiter A."/>
            <person name="william w."/>
        </authorList>
    </citation>
    <scope>NUCLEOTIDE SEQUENCE</scope>
    <source>
        <strain evidence="2">Montdore</strain>
    </source>
</reference>